<dbReference type="PROSITE" id="PS51273">
    <property type="entry name" value="GATASE_TYPE_1"/>
    <property type="match status" value="1"/>
</dbReference>
<organism evidence="13 14">
    <name type="scientific">Clostridium sporogenes</name>
    <dbReference type="NCBI Taxonomy" id="1509"/>
    <lineage>
        <taxon>Bacteria</taxon>
        <taxon>Bacillati</taxon>
        <taxon>Bacillota</taxon>
        <taxon>Clostridia</taxon>
        <taxon>Eubacteriales</taxon>
        <taxon>Clostridiaceae</taxon>
        <taxon>Clostridium</taxon>
    </lineage>
</organism>
<dbReference type="InterPro" id="IPR036480">
    <property type="entry name" value="CarbP_synth_ssu_N_sf"/>
</dbReference>
<feature type="active site" description="Nucleophile" evidence="11">
    <location>
        <position position="245"/>
    </location>
</feature>
<dbReference type="FunFam" id="3.50.30.20:FF:000001">
    <property type="entry name" value="Carbamoyl-phosphate synthase small chain"/>
    <property type="match status" value="1"/>
</dbReference>
<comment type="subunit">
    <text evidence="11">Composed of two chains; the small (or glutamine) chain promotes the hydrolysis of glutamine to ammonia, which is used by the large (or ammonia) chain to synthesize carbamoyl phosphate. Tetramer of heterodimers (alpha,beta)4.</text>
</comment>
<dbReference type="GO" id="GO:0004088">
    <property type="term" value="F:carbamoyl-phosphate synthase (glutamine-hydrolyzing) activity"/>
    <property type="evidence" value="ECO:0007669"/>
    <property type="project" value="UniProtKB-UniRule"/>
</dbReference>
<dbReference type="Proteomes" id="UP000182204">
    <property type="component" value="Chromosome"/>
</dbReference>
<evidence type="ECO:0000256" key="11">
    <source>
        <dbReference type="HAMAP-Rule" id="MF_01209"/>
    </source>
</evidence>
<evidence type="ECO:0000259" key="12">
    <source>
        <dbReference type="SMART" id="SM01097"/>
    </source>
</evidence>
<evidence type="ECO:0000256" key="3">
    <source>
        <dbReference type="ARBA" id="ARBA00007800"/>
    </source>
</evidence>
<keyword evidence="4 11" id="KW-0436">Ligase</keyword>
<feature type="binding site" evidence="11">
    <location>
        <position position="220"/>
    </location>
    <ligand>
        <name>L-glutamine</name>
        <dbReference type="ChEBI" id="CHEBI:58359"/>
    </ligand>
</feature>
<feature type="domain" description="Carbamoyl-phosphate synthase small subunit N-terminal" evidence="12">
    <location>
        <begin position="1"/>
        <end position="131"/>
    </location>
</feature>
<evidence type="ECO:0000256" key="10">
    <source>
        <dbReference type="ARBA" id="ARBA00049285"/>
    </source>
</evidence>
<dbReference type="PRINTS" id="PR00099">
    <property type="entry name" value="CPSGATASE"/>
</dbReference>
<dbReference type="eggNOG" id="COG0505">
    <property type="taxonomic scope" value="Bacteria"/>
</dbReference>
<dbReference type="InterPro" id="IPR006274">
    <property type="entry name" value="CarbamoylP_synth_ssu"/>
</dbReference>
<dbReference type="NCBIfam" id="NF009475">
    <property type="entry name" value="PRK12838.1"/>
    <property type="match status" value="1"/>
</dbReference>
<dbReference type="PANTHER" id="PTHR43418:SF7">
    <property type="entry name" value="CARBAMOYL-PHOSPHATE SYNTHASE SMALL CHAIN"/>
    <property type="match status" value="1"/>
</dbReference>
<dbReference type="Pfam" id="PF00117">
    <property type="entry name" value="GATase"/>
    <property type="match status" value="1"/>
</dbReference>
<evidence type="ECO:0000256" key="4">
    <source>
        <dbReference type="ARBA" id="ARBA00022598"/>
    </source>
</evidence>
<feature type="binding site" evidence="11">
    <location>
        <position position="45"/>
    </location>
    <ligand>
        <name>L-glutamine</name>
        <dbReference type="ChEBI" id="CHEBI:58359"/>
    </ligand>
</feature>
<dbReference type="Gene3D" id="3.50.30.20">
    <property type="entry name" value="Carbamoyl-phosphate synthase small subunit, N-terminal domain"/>
    <property type="match status" value="1"/>
</dbReference>
<dbReference type="GO" id="GO:0006207">
    <property type="term" value="P:'de novo' pyrimidine nucleobase biosynthetic process"/>
    <property type="evidence" value="ECO:0007669"/>
    <property type="project" value="InterPro"/>
</dbReference>
<dbReference type="InterPro" id="IPR017926">
    <property type="entry name" value="GATASE"/>
</dbReference>
<dbReference type="InterPro" id="IPR050472">
    <property type="entry name" value="Anth_synth/Amidotransfase"/>
</dbReference>
<dbReference type="PANTHER" id="PTHR43418">
    <property type="entry name" value="MULTIFUNCTIONAL TRYPTOPHAN BIOSYNTHESIS PROTEIN-RELATED"/>
    <property type="match status" value="1"/>
</dbReference>
<dbReference type="Gene3D" id="3.40.50.880">
    <property type="match status" value="1"/>
</dbReference>
<evidence type="ECO:0000256" key="9">
    <source>
        <dbReference type="ARBA" id="ARBA00048816"/>
    </source>
</evidence>
<keyword evidence="5 11" id="KW-0547">Nucleotide-binding</keyword>
<reference evidence="13 14" key="1">
    <citation type="submission" date="2015-11" db="EMBL/GenBank/DDBJ databases">
        <authorList>
            <person name="Hill K.K."/>
            <person name="Shirey T.B."/>
            <person name="Raphael B."/>
            <person name="Daligault H.E."/>
            <person name="Davenport K.W."/>
            <person name="Bruce D.C."/>
            <person name="Foley B.T."/>
            <person name="Johnson S.L."/>
        </authorList>
    </citation>
    <scope>NUCLEOTIDE SEQUENCE [LARGE SCALE GENOMIC DNA]</scope>
    <source>
        <strain evidence="13 14">CDC_1632</strain>
    </source>
</reference>
<comment type="pathway">
    <text evidence="2 11">Amino-acid biosynthesis; L-arginine biosynthesis; carbamoyl phosphate from bicarbonate: step 1/1.</text>
</comment>
<feature type="binding site" evidence="11">
    <location>
        <position position="218"/>
    </location>
    <ligand>
        <name>L-glutamine</name>
        <dbReference type="ChEBI" id="CHEBI:58359"/>
    </ligand>
</feature>
<feature type="binding site" evidence="11">
    <location>
        <position position="246"/>
    </location>
    <ligand>
        <name>L-glutamine</name>
        <dbReference type="ChEBI" id="CHEBI:58359"/>
    </ligand>
</feature>
<comment type="similarity">
    <text evidence="3 11">Belongs to the CarA family.</text>
</comment>
<dbReference type="SUPFAM" id="SSF52021">
    <property type="entry name" value="Carbamoyl phosphate synthetase, small subunit N-terminal domain"/>
    <property type="match status" value="1"/>
</dbReference>
<dbReference type="InterPro" id="IPR002474">
    <property type="entry name" value="CarbamoylP_synth_ssu_N"/>
</dbReference>
<dbReference type="PRINTS" id="PR00097">
    <property type="entry name" value="ANTSNTHASEII"/>
</dbReference>
<dbReference type="SMART" id="SM01097">
    <property type="entry name" value="CPSase_sm_chain"/>
    <property type="match status" value="1"/>
</dbReference>
<evidence type="ECO:0000313" key="14">
    <source>
        <dbReference type="Proteomes" id="UP000182204"/>
    </source>
</evidence>
<evidence type="ECO:0000256" key="2">
    <source>
        <dbReference type="ARBA" id="ARBA00005077"/>
    </source>
</evidence>
<dbReference type="GO" id="GO:0044205">
    <property type="term" value="P:'de novo' UMP biosynthetic process"/>
    <property type="evidence" value="ECO:0007669"/>
    <property type="project" value="UniProtKB-UniRule"/>
</dbReference>
<dbReference type="RefSeq" id="WP_072584228.1">
    <property type="nucleotide sequence ID" value="NZ_CP013243.1"/>
</dbReference>
<feature type="binding site" evidence="11">
    <location>
        <position position="289"/>
    </location>
    <ligand>
        <name>L-glutamine</name>
        <dbReference type="ChEBI" id="CHEBI:58359"/>
    </ligand>
</feature>
<dbReference type="UniPathway" id="UPA00068">
    <property type="reaction ID" value="UER00171"/>
</dbReference>
<keyword evidence="6 11" id="KW-0067">ATP-binding</keyword>
<feature type="active site" evidence="11">
    <location>
        <position position="329"/>
    </location>
</feature>
<gene>
    <name evidence="11 13" type="primary">carA</name>
    <name evidence="13" type="ORF">NPD5_189</name>
</gene>
<dbReference type="EMBL" id="CP013243">
    <property type="protein sequence ID" value="APH14190.1"/>
    <property type="molecule type" value="Genomic_DNA"/>
</dbReference>
<dbReference type="NCBIfam" id="TIGR01368">
    <property type="entry name" value="CPSaseIIsmall"/>
    <property type="match status" value="1"/>
</dbReference>
<comment type="pathway">
    <text evidence="1 11">Pyrimidine metabolism; UMP biosynthesis via de novo pathway; (S)-dihydroorotate from bicarbonate: step 1/3.</text>
</comment>
<evidence type="ECO:0000256" key="6">
    <source>
        <dbReference type="ARBA" id="ARBA00022840"/>
    </source>
</evidence>
<dbReference type="UniPathway" id="UPA00070">
    <property type="reaction ID" value="UER00115"/>
</dbReference>
<keyword evidence="7 11" id="KW-0315">Glutamine amidotransferase</keyword>
<comment type="catalytic activity">
    <reaction evidence="10 11">
        <text>L-glutamine + H2O = L-glutamate + NH4(+)</text>
        <dbReference type="Rhea" id="RHEA:15889"/>
        <dbReference type="ChEBI" id="CHEBI:15377"/>
        <dbReference type="ChEBI" id="CHEBI:28938"/>
        <dbReference type="ChEBI" id="CHEBI:29985"/>
        <dbReference type="ChEBI" id="CHEBI:58359"/>
    </reaction>
</comment>
<keyword evidence="11" id="KW-0055">Arginine biosynthesis</keyword>
<comment type="catalytic activity">
    <reaction evidence="9 11">
        <text>hydrogencarbonate + L-glutamine + 2 ATP + H2O = carbamoyl phosphate + L-glutamate + 2 ADP + phosphate + 2 H(+)</text>
        <dbReference type="Rhea" id="RHEA:18633"/>
        <dbReference type="ChEBI" id="CHEBI:15377"/>
        <dbReference type="ChEBI" id="CHEBI:15378"/>
        <dbReference type="ChEBI" id="CHEBI:17544"/>
        <dbReference type="ChEBI" id="CHEBI:29985"/>
        <dbReference type="ChEBI" id="CHEBI:30616"/>
        <dbReference type="ChEBI" id="CHEBI:43474"/>
        <dbReference type="ChEBI" id="CHEBI:58228"/>
        <dbReference type="ChEBI" id="CHEBI:58359"/>
        <dbReference type="ChEBI" id="CHEBI:456216"/>
        <dbReference type="EC" id="6.3.5.5"/>
    </reaction>
</comment>
<dbReference type="PRINTS" id="PR00096">
    <property type="entry name" value="GATASE"/>
</dbReference>
<dbReference type="GO" id="GO:0006526">
    <property type="term" value="P:L-arginine biosynthetic process"/>
    <property type="evidence" value="ECO:0007669"/>
    <property type="project" value="UniProtKB-UniRule"/>
</dbReference>
<evidence type="ECO:0000256" key="8">
    <source>
        <dbReference type="ARBA" id="ARBA00022975"/>
    </source>
</evidence>
<keyword evidence="8 11" id="KW-0665">Pyrimidine biosynthesis</keyword>
<dbReference type="InterPro" id="IPR029062">
    <property type="entry name" value="Class_I_gatase-like"/>
</dbReference>
<dbReference type="HAMAP" id="MF_01209">
    <property type="entry name" value="CPSase_S_chain"/>
    <property type="match status" value="1"/>
</dbReference>
<dbReference type="AlphaFoldDB" id="A0A1L3NDI8"/>
<comment type="function">
    <text evidence="11">Small subunit of the glutamine-dependent carbamoyl phosphate synthetase (CPSase). CPSase catalyzes the formation of carbamoyl phosphate from the ammonia moiety of glutamine, carbonate, and phosphate donated by ATP, constituting the first step of 2 biosynthetic pathways, one leading to arginine and/or urea and the other to pyrimidine nucleotides. The small subunit (glutamine amidotransferase) binds and cleaves glutamine to supply the large subunit with the substrate ammonia.</text>
</comment>
<dbReference type="GO" id="GO:0005524">
    <property type="term" value="F:ATP binding"/>
    <property type="evidence" value="ECO:0007669"/>
    <property type="project" value="UniProtKB-UniRule"/>
</dbReference>
<evidence type="ECO:0000256" key="7">
    <source>
        <dbReference type="ARBA" id="ARBA00022962"/>
    </source>
</evidence>
<dbReference type="InterPro" id="IPR035686">
    <property type="entry name" value="CPSase_GATase1"/>
</dbReference>
<proteinExistence type="inferred from homology"/>
<feature type="binding site" evidence="11">
    <location>
        <position position="287"/>
    </location>
    <ligand>
        <name>L-glutamine</name>
        <dbReference type="ChEBI" id="CHEBI:58359"/>
    </ligand>
</feature>
<keyword evidence="11" id="KW-0028">Amino-acid biosynthesis</keyword>
<name>A0A1L3NDI8_CLOSG</name>
<dbReference type="GO" id="GO:0006541">
    <property type="term" value="P:glutamine metabolic process"/>
    <property type="evidence" value="ECO:0007669"/>
    <property type="project" value="InterPro"/>
</dbReference>
<dbReference type="GO" id="GO:0004359">
    <property type="term" value="F:glutaminase activity"/>
    <property type="evidence" value="ECO:0007669"/>
    <property type="project" value="RHEA"/>
</dbReference>
<feature type="binding site" evidence="11">
    <location>
        <position position="290"/>
    </location>
    <ligand>
        <name>L-glutamine</name>
        <dbReference type="ChEBI" id="CHEBI:58359"/>
    </ligand>
</feature>
<protein>
    <recommendedName>
        <fullName evidence="11">Carbamoyl phosphate synthase small chain</fullName>
        <ecNumber evidence="11">6.3.5.5</ecNumber>
    </recommendedName>
    <alternativeName>
        <fullName evidence="11">Carbamoyl phosphate synthetase glutamine chain</fullName>
    </alternativeName>
</protein>
<evidence type="ECO:0000256" key="1">
    <source>
        <dbReference type="ARBA" id="ARBA00004812"/>
    </source>
</evidence>
<evidence type="ECO:0000313" key="13">
    <source>
        <dbReference type="EMBL" id="APH14190.1"/>
    </source>
</evidence>
<feature type="binding site" evidence="11">
    <location>
        <position position="249"/>
    </location>
    <ligand>
        <name>L-glutamine</name>
        <dbReference type="ChEBI" id="CHEBI:58359"/>
    </ligand>
</feature>
<dbReference type="EC" id="6.3.5.5" evidence="11"/>
<feature type="region of interest" description="CPSase" evidence="11">
    <location>
        <begin position="1"/>
        <end position="170"/>
    </location>
</feature>
<accession>A0A1L3NDI8</accession>
<dbReference type="SUPFAM" id="SSF52317">
    <property type="entry name" value="Class I glutamine amidotransferase-like"/>
    <property type="match status" value="1"/>
</dbReference>
<evidence type="ECO:0000256" key="5">
    <source>
        <dbReference type="ARBA" id="ARBA00022741"/>
    </source>
</evidence>
<feature type="active site" evidence="11">
    <location>
        <position position="327"/>
    </location>
</feature>
<dbReference type="Pfam" id="PF00988">
    <property type="entry name" value="CPSase_sm_chain"/>
    <property type="match status" value="1"/>
</dbReference>
<dbReference type="CDD" id="cd01744">
    <property type="entry name" value="GATase1_CPSase"/>
    <property type="match status" value="1"/>
</dbReference>
<sequence>MKAKLILENGVKFKGNAFGCLKESVGEVVFNTGMTGYQEVLTDPSYYGQIVTMTYPLIGNYGINLEDMESKSPKVKGFIVREKCSFSSNFRSEVELEDYLKQNNVVGLEGIDTRALTKILRSSGTMKGIITLEDIEYEEVKEKLKDFSNKDAVKKITVKEKYEVSGKGNHVAILDFGIKQNIIKSFLNRGCNVTVFPANAKSGEVLKVNPDLIFLSNGPGDPEDLTEVIENIKVLIGKKPIVGICLGHQLLALSLGGKTAKLKFGHRGCNHPVKDLEENKVHITSQNHGYFVDVLPSDMEVTHVSVNDGTIEGMRHKILPIFSVQFHPEACPGPKDSDYIFDEFMKYAL</sequence>